<comment type="caution">
    <text evidence="7">The sequence shown here is derived from an EMBL/GenBank/DDBJ whole genome shotgun (WGS) entry which is preliminary data.</text>
</comment>
<keyword evidence="8" id="KW-1185">Reference proteome</keyword>
<proteinExistence type="predicted"/>
<feature type="domain" description="Major facilitator superfamily (MFS) profile" evidence="6">
    <location>
        <begin position="46"/>
        <end position="528"/>
    </location>
</feature>
<comment type="subcellular location">
    <subcellularLocation>
        <location evidence="1">Membrane</location>
        <topology evidence="1">Multi-pass membrane protein</topology>
    </subcellularLocation>
</comment>
<dbReference type="GO" id="GO:0016020">
    <property type="term" value="C:membrane"/>
    <property type="evidence" value="ECO:0007669"/>
    <property type="project" value="UniProtKB-SubCell"/>
</dbReference>
<feature type="transmembrane region" description="Helical" evidence="5">
    <location>
        <begin position="180"/>
        <end position="203"/>
    </location>
</feature>
<keyword evidence="2 5" id="KW-0812">Transmembrane</keyword>
<dbReference type="InterPro" id="IPR036259">
    <property type="entry name" value="MFS_trans_sf"/>
</dbReference>
<sequence length="569" mass="62648">MDSTYGSPLSLRRIDGQRLRTLLEQTAPKSVLIFGTGPFQRRVLLCTHLCLLSAALHRMALAVLARPVDHWCRRPPEYEYVPIETWKNVSLPRRPEDGGPCHCTRYDPPLADATTNRTEVTCEAWEYDLSIGGPTIVSKWDLVCQRRWLLVVLMGSYLLGGVVAMPLAGLGADRLGRRPVLYGAVLLLMVSSMATCVASTLYAFAMLRIVTSAAASVAEISTTLILFEVTPRGGRTGFLALAVCGASVLSPFWLSMSARFTYNWSVVQASIMASTLLLVPATYWLEESPRWLVVTWQFSEAERVVFWAARVNGLNVADMRPLFKGVVENVKSRQRHCHAPSTVWDLVRSRAIRARSLIVFGCWFFVLSTVMTLRPGSRLRGSTKCEVAVMYCMGPLLVVHYLLMQGWGRRRTLALGMALLSGHTTALAVLRVLEIGLLSPMLICASVPLLLCVFCTLFVYTAEVFPTVVRGTGFALSTMSGRLGALAALVLGNVTNLDAVYSDTLTLLLVSLGTLGFGLLALLLPETNVLRVADTIQEAEQEEPVRVNSLFQILLRRRGPNTPSASVRR</sequence>
<evidence type="ECO:0000259" key="6">
    <source>
        <dbReference type="PROSITE" id="PS50850"/>
    </source>
</evidence>
<evidence type="ECO:0000256" key="2">
    <source>
        <dbReference type="ARBA" id="ARBA00022692"/>
    </source>
</evidence>
<dbReference type="PROSITE" id="PS50850">
    <property type="entry name" value="MFS"/>
    <property type="match status" value="1"/>
</dbReference>
<dbReference type="EMBL" id="JARKHS020006715">
    <property type="protein sequence ID" value="KAK8782376.1"/>
    <property type="molecule type" value="Genomic_DNA"/>
</dbReference>
<keyword evidence="3 5" id="KW-1133">Transmembrane helix</keyword>
<dbReference type="GO" id="GO:0022857">
    <property type="term" value="F:transmembrane transporter activity"/>
    <property type="evidence" value="ECO:0007669"/>
    <property type="project" value="InterPro"/>
</dbReference>
<evidence type="ECO:0000313" key="7">
    <source>
        <dbReference type="EMBL" id="KAK8782376.1"/>
    </source>
</evidence>
<dbReference type="PROSITE" id="PS00216">
    <property type="entry name" value="SUGAR_TRANSPORT_1"/>
    <property type="match status" value="1"/>
</dbReference>
<dbReference type="SUPFAM" id="SSF103473">
    <property type="entry name" value="MFS general substrate transporter"/>
    <property type="match status" value="1"/>
</dbReference>
<feature type="transmembrane region" description="Helical" evidence="5">
    <location>
        <begin position="387"/>
        <end position="404"/>
    </location>
</feature>
<feature type="transmembrane region" description="Helical" evidence="5">
    <location>
        <begin position="236"/>
        <end position="254"/>
    </location>
</feature>
<dbReference type="PANTHER" id="PTHR24064">
    <property type="entry name" value="SOLUTE CARRIER FAMILY 22 MEMBER"/>
    <property type="match status" value="1"/>
</dbReference>
<accession>A0AAQ4F5L1</accession>
<name>A0AAQ4F5L1_AMBAM</name>
<dbReference type="InterPro" id="IPR020846">
    <property type="entry name" value="MFS_dom"/>
</dbReference>
<reference evidence="7 8" key="1">
    <citation type="journal article" date="2023" name="Arcadia Sci">
        <title>De novo assembly of a long-read Amblyomma americanum tick genome.</title>
        <authorList>
            <person name="Chou S."/>
            <person name="Poskanzer K.E."/>
            <person name="Rollins M."/>
            <person name="Thuy-Boun P.S."/>
        </authorList>
    </citation>
    <scope>NUCLEOTIDE SEQUENCE [LARGE SCALE GENOMIC DNA]</scope>
    <source>
        <strain evidence="7">F_SG_1</strain>
        <tissue evidence="7">Salivary glands</tissue>
    </source>
</reference>
<dbReference type="InterPro" id="IPR005828">
    <property type="entry name" value="MFS_sugar_transport-like"/>
</dbReference>
<dbReference type="Proteomes" id="UP001321473">
    <property type="component" value="Unassembled WGS sequence"/>
</dbReference>
<evidence type="ECO:0000313" key="8">
    <source>
        <dbReference type="Proteomes" id="UP001321473"/>
    </source>
</evidence>
<dbReference type="Gene3D" id="1.20.1250.20">
    <property type="entry name" value="MFS general substrate transporter like domains"/>
    <property type="match status" value="1"/>
</dbReference>
<evidence type="ECO:0000256" key="4">
    <source>
        <dbReference type="ARBA" id="ARBA00023136"/>
    </source>
</evidence>
<evidence type="ECO:0000256" key="3">
    <source>
        <dbReference type="ARBA" id="ARBA00022989"/>
    </source>
</evidence>
<dbReference type="Pfam" id="PF00083">
    <property type="entry name" value="Sugar_tr"/>
    <property type="match status" value="1"/>
</dbReference>
<organism evidence="7 8">
    <name type="scientific">Amblyomma americanum</name>
    <name type="common">Lone star tick</name>
    <dbReference type="NCBI Taxonomy" id="6943"/>
    <lineage>
        <taxon>Eukaryota</taxon>
        <taxon>Metazoa</taxon>
        <taxon>Ecdysozoa</taxon>
        <taxon>Arthropoda</taxon>
        <taxon>Chelicerata</taxon>
        <taxon>Arachnida</taxon>
        <taxon>Acari</taxon>
        <taxon>Parasitiformes</taxon>
        <taxon>Ixodida</taxon>
        <taxon>Ixodoidea</taxon>
        <taxon>Ixodidae</taxon>
        <taxon>Amblyomminae</taxon>
        <taxon>Amblyomma</taxon>
    </lineage>
</organism>
<dbReference type="AlphaFoldDB" id="A0AAQ4F5L1"/>
<feature type="transmembrane region" description="Helical" evidence="5">
    <location>
        <begin position="439"/>
        <end position="460"/>
    </location>
</feature>
<feature type="transmembrane region" description="Helical" evidence="5">
    <location>
        <begin position="504"/>
        <end position="524"/>
    </location>
</feature>
<feature type="transmembrane region" description="Helical" evidence="5">
    <location>
        <begin position="266"/>
        <end position="285"/>
    </location>
</feature>
<gene>
    <name evidence="7" type="ORF">V5799_016287</name>
</gene>
<feature type="transmembrane region" description="Helical" evidence="5">
    <location>
        <begin position="472"/>
        <end position="492"/>
    </location>
</feature>
<protein>
    <recommendedName>
        <fullName evidence="6">Major facilitator superfamily (MFS) profile domain-containing protein</fullName>
    </recommendedName>
</protein>
<keyword evidence="4 5" id="KW-0472">Membrane</keyword>
<dbReference type="InterPro" id="IPR005829">
    <property type="entry name" value="Sugar_transporter_CS"/>
</dbReference>
<evidence type="ECO:0000256" key="5">
    <source>
        <dbReference type="SAM" id="Phobius"/>
    </source>
</evidence>
<evidence type="ECO:0000256" key="1">
    <source>
        <dbReference type="ARBA" id="ARBA00004141"/>
    </source>
</evidence>
<feature type="transmembrane region" description="Helical" evidence="5">
    <location>
        <begin position="148"/>
        <end position="168"/>
    </location>
</feature>
<feature type="transmembrane region" description="Helical" evidence="5">
    <location>
        <begin position="413"/>
        <end position="433"/>
    </location>
</feature>
<feature type="transmembrane region" description="Helical" evidence="5">
    <location>
        <begin position="357"/>
        <end position="375"/>
    </location>
</feature>